<gene>
    <name evidence="1" type="ORF">OEG85_14000</name>
</gene>
<evidence type="ECO:0000313" key="2">
    <source>
        <dbReference type="Proteomes" id="UP001164737"/>
    </source>
</evidence>
<evidence type="ECO:0000313" key="1">
    <source>
        <dbReference type="EMBL" id="WAH62624.1"/>
    </source>
</evidence>
<dbReference type="EMBL" id="CP107241">
    <property type="protein sequence ID" value="WAH62624.1"/>
    <property type="molecule type" value="Genomic_DNA"/>
</dbReference>
<dbReference type="AlphaFoldDB" id="A0AA47I9Y1"/>
<name>A0AA47I9Y1_9XANT</name>
<dbReference type="RefSeq" id="WP_268211718.1">
    <property type="nucleotide sequence ID" value="NZ_CP107241.1"/>
</dbReference>
<organism evidence="1 2">
    <name type="scientific">Xanthomonas hortorum</name>
    <dbReference type="NCBI Taxonomy" id="56454"/>
    <lineage>
        <taxon>Bacteria</taxon>
        <taxon>Pseudomonadati</taxon>
        <taxon>Pseudomonadota</taxon>
        <taxon>Gammaproteobacteria</taxon>
        <taxon>Lysobacterales</taxon>
        <taxon>Lysobacteraceae</taxon>
        <taxon>Xanthomonas</taxon>
    </lineage>
</organism>
<protein>
    <submittedName>
        <fullName evidence="1">Uncharacterized protein</fullName>
    </submittedName>
</protein>
<sequence>MKNLSGRSDRPWELMGVFKDEFILEFNGGIYSDVDGICDKYNFS</sequence>
<dbReference type="Proteomes" id="UP001164737">
    <property type="component" value="Chromosome"/>
</dbReference>
<proteinExistence type="predicted"/>
<reference evidence="1" key="1">
    <citation type="submission" date="2022-10" db="EMBL/GenBank/DDBJ databases">
        <title>Complete genome sequence resource for Xanthomonas hortorum isolated from Greek Oregano.</title>
        <authorList>
            <person name="Gonzalez-Tobon J."/>
            <person name="Helmann T.C."/>
            <person name="Daughtrey M."/>
            <person name="Stodghill P.V."/>
            <person name="Filiatrault M.J."/>
        </authorList>
    </citation>
    <scope>NUCLEOTIDE SEQUENCE</scope>
    <source>
        <strain evidence="1">Oregano 108</strain>
    </source>
</reference>
<accession>A0AA47I9Y1</accession>